<reference evidence="2" key="1">
    <citation type="submission" date="2022-11" db="UniProtKB">
        <authorList>
            <consortium name="WormBaseParasite"/>
        </authorList>
    </citation>
    <scope>IDENTIFICATION</scope>
</reference>
<evidence type="ECO:0000313" key="2">
    <source>
        <dbReference type="WBParaSite" id="sdigi.contig48.g2935.t1"/>
    </source>
</evidence>
<accession>A0A915Q280</accession>
<dbReference type="Proteomes" id="UP000887581">
    <property type="component" value="Unplaced"/>
</dbReference>
<proteinExistence type="predicted"/>
<keyword evidence="1" id="KW-1185">Reference proteome</keyword>
<organism evidence="1 2">
    <name type="scientific">Setaria digitata</name>
    <dbReference type="NCBI Taxonomy" id="48799"/>
    <lineage>
        <taxon>Eukaryota</taxon>
        <taxon>Metazoa</taxon>
        <taxon>Ecdysozoa</taxon>
        <taxon>Nematoda</taxon>
        <taxon>Chromadorea</taxon>
        <taxon>Rhabditida</taxon>
        <taxon>Spirurina</taxon>
        <taxon>Spiruromorpha</taxon>
        <taxon>Filarioidea</taxon>
        <taxon>Setariidae</taxon>
        <taxon>Setaria</taxon>
    </lineage>
</organism>
<dbReference type="WBParaSite" id="sdigi.contig48.g2935.t1">
    <property type="protein sequence ID" value="sdigi.contig48.g2935.t1"/>
    <property type="gene ID" value="sdigi.contig48.g2935"/>
</dbReference>
<sequence length="63" mass="7042">MLLLITLLGYPCVTSTLLAPQLLVILFWTTFGQDKVLVVYIAVQVVWQCVRCGKAASDAMRRN</sequence>
<protein>
    <submittedName>
        <fullName evidence="2">Uncharacterized protein</fullName>
    </submittedName>
</protein>
<evidence type="ECO:0000313" key="1">
    <source>
        <dbReference type="Proteomes" id="UP000887581"/>
    </source>
</evidence>
<name>A0A915Q280_9BILA</name>
<dbReference type="AlphaFoldDB" id="A0A915Q280"/>